<name>A0A1C3PAJ5_9ACTN</name>
<dbReference type="SUPFAM" id="SSF46785">
    <property type="entry name" value="Winged helix' DNA-binding domain"/>
    <property type="match status" value="1"/>
</dbReference>
<dbReference type="InterPro" id="IPR011991">
    <property type="entry name" value="ArsR-like_HTH"/>
</dbReference>
<protein>
    <submittedName>
        <fullName evidence="2">Regulatory protein ArsR</fullName>
    </submittedName>
</protein>
<proteinExistence type="predicted"/>
<dbReference type="AlphaFoldDB" id="A0A1C3PAJ5"/>
<feature type="region of interest" description="Disordered" evidence="1">
    <location>
        <begin position="1"/>
        <end position="32"/>
    </location>
</feature>
<sequence>MIDNVGVPDPTTRRAPRAERRHVGPSAATRRRSVVVGTRQGGVRRGTAALSGTVATTRTTDSRIILDNFSFRIHHEPMLDVAVIEDPAAAEVSLDPVRARLLAALAKPGSATTLAAQTGLTRQKINYHLRTLEQHGLVKLVEERRKGNCTERVLRATASSYVISPAALADVAPDPDRARDETSARWMLALASRLIKEVGELLAGATTARKLLATFAVDSEIRFATASDRAAFAAELSESVTALVTKYHDEKAPGGRKHRLMIALHPSLKIPSTNPNPYPSPAGPDLTEES</sequence>
<evidence type="ECO:0000313" key="2">
    <source>
        <dbReference type="EMBL" id="SBW26837.1"/>
    </source>
</evidence>
<dbReference type="CDD" id="cd00090">
    <property type="entry name" value="HTH_ARSR"/>
    <property type="match status" value="1"/>
</dbReference>
<gene>
    <name evidence="2" type="ORF">FDG2_5063</name>
</gene>
<reference evidence="3" key="1">
    <citation type="submission" date="2016-02" db="EMBL/GenBank/DDBJ databases">
        <authorList>
            <person name="Wibberg D."/>
        </authorList>
    </citation>
    <scope>NUCLEOTIDE SEQUENCE [LARGE SCALE GENOMIC DNA]</scope>
</reference>
<dbReference type="Proteomes" id="UP000199013">
    <property type="component" value="Unassembled WGS sequence"/>
</dbReference>
<evidence type="ECO:0000256" key="1">
    <source>
        <dbReference type="SAM" id="MobiDB-lite"/>
    </source>
</evidence>
<dbReference type="Pfam" id="PF12840">
    <property type="entry name" value="HTH_20"/>
    <property type="match status" value="1"/>
</dbReference>
<organism evidence="2 3">
    <name type="scientific">Candidatus Protofrankia californiensis</name>
    <dbReference type="NCBI Taxonomy" id="1839754"/>
    <lineage>
        <taxon>Bacteria</taxon>
        <taxon>Bacillati</taxon>
        <taxon>Actinomycetota</taxon>
        <taxon>Actinomycetes</taxon>
        <taxon>Frankiales</taxon>
        <taxon>Frankiaceae</taxon>
        <taxon>Protofrankia</taxon>
    </lineage>
</organism>
<evidence type="ECO:0000313" key="3">
    <source>
        <dbReference type="Proteomes" id="UP000199013"/>
    </source>
</evidence>
<dbReference type="InterPro" id="IPR036388">
    <property type="entry name" value="WH-like_DNA-bd_sf"/>
</dbReference>
<dbReference type="InterPro" id="IPR036390">
    <property type="entry name" value="WH_DNA-bd_sf"/>
</dbReference>
<accession>A0A1C3PAJ5</accession>
<feature type="region of interest" description="Disordered" evidence="1">
    <location>
        <begin position="268"/>
        <end position="290"/>
    </location>
</feature>
<keyword evidence="3" id="KW-1185">Reference proteome</keyword>
<dbReference type="Gene3D" id="1.10.10.10">
    <property type="entry name" value="Winged helix-like DNA-binding domain superfamily/Winged helix DNA-binding domain"/>
    <property type="match status" value="1"/>
</dbReference>
<dbReference type="EMBL" id="FLUV01002131">
    <property type="protein sequence ID" value="SBW26837.1"/>
    <property type="molecule type" value="Genomic_DNA"/>
</dbReference>